<organism evidence="8 9">
    <name type="scientific">Candidatus Berkelbacteria bacterium Licking1014_2</name>
    <dbReference type="NCBI Taxonomy" id="2017146"/>
    <lineage>
        <taxon>Bacteria</taxon>
        <taxon>Candidatus Berkelbacteria</taxon>
    </lineage>
</organism>
<comment type="caution">
    <text evidence="8">The sequence shown here is derived from an EMBL/GenBank/DDBJ whole genome shotgun (WGS) entry which is preliminary data.</text>
</comment>
<dbReference type="SUPFAM" id="SSF52540">
    <property type="entry name" value="P-loop containing nucleoside triphosphate hydrolases"/>
    <property type="match status" value="1"/>
</dbReference>
<dbReference type="SUPFAM" id="SSF46785">
    <property type="entry name" value="Winged helix' DNA-binding domain"/>
    <property type="match status" value="1"/>
</dbReference>
<dbReference type="SMART" id="SM00843">
    <property type="entry name" value="Ftsk_gamma"/>
    <property type="match status" value="1"/>
</dbReference>
<protein>
    <submittedName>
        <fullName evidence="8">DNA segregation ATPase FtsK/SpoIIIE, S-DNA-T family</fullName>
    </submittedName>
</protein>
<evidence type="ECO:0000256" key="6">
    <source>
        <dbReference type="SAM" id="MobiDB-lite"/>
    </source>
</evidence>
<accession>A0A554LUG2</accession>
<evidence type="ECO:0000256" key="1">
    <source>
        <dbReference type="ARBA" id="ARBA00006474"/>
    </source>
</evidence>
<feature type="non-terminal residue" evidence="8">
    <location>
        <position position="1"/>
    </location>
</feature>
<dbReference type="InterPro" id="IPR027417">
    <property type="entry name" value="P-loop_NTPase"/>
</dbReference>
<evidence type="ECO:0000313" key="8">
    <source>
        <dbReference type="EMBL" id="TSC96505.1"/>
    </source>
</evidence>
<feature type="binding site" evidence="5">
    <location>
        <begin position="133"/>
        <end position="140"/>
    </location>
    <ligand>
        <name>ATP</name>
        <dbReference type="ChEBI" id="CHEBI:30616"/>
    </ligand>
</feature>
<dbReference type="GO" id="GO:0005524">
    <property type="term" value="F:ATP binding"/>
    <property type="evidence" value="ECO:0007669"/>
    <property type="project" value="UniProtKB-UniRule"/>
</dbReference>
<dbReference type="Pfam" id="PF09397">
    <property type="entry name" value="FtsK_gamma"/>
    <property type="match status" value="1"/>
</dbReference>
<comment type="similarity">
    <text evidence="1">Belongs to the FtsK/SpoIIIE/SftA family.</text>
</comment>
<dbReference type="Pfam" id="PF17854">
    <property type="entry name" value="FtsK_alpha"/>
    <property type="match status" value="1"/>
</dbReference>
<sequence>GNVHKNVETIQKTLADFGISVAMSDVNVGPTVTQYTLKPAEGVKLANIVARNNDLSLSLAAHPIRIEAPIPGKSAVGIEVPNKTPALVTLREVLESKEFKNSKSNLTLSLGRDVAGQPIIQDLKNMPHLLIAGATGSGKSICLHSIVIGFLYQNSPADLRLIMIDPKRVEFTFYNDMAHLLAPVITDVDKIVSALKWVIAEMDRRFNLLQKTNHRNIESYNQRPDGEEGKLPYLVIIIDELADLMAQAANEVEGAIVRLAQLARATGIHLILATQRPSVDVITGLIKANITSRIAFAVASGVDSRTILDTSGAEKLLGKGDMLFLGNDLGKPRRLQGSFLTDKEIQSVVEFIKNERQVQYDSSVVEFYGGQKSGGWSDGAGAADDELYEEARAVVTQSGKASASLLQRRLRIGYARAARLLDIMEEHGVIGPADGARPRDILSQHISPAPERENRD</sequence>
<dbReference type="Gene3D" id="1.10.10.10">
    <property type="entry name" value="Winged helix-like DNA-binding domain superfamily/Winged helix DNA-binding domain"/>
    <property type="match status" value="1"/>
</dbReference>
<evidence type="ECO:0000256" key="2">
    <source>
        <dbReference type="ARBA" id="ARBA00022741"/>
    </source>
</evidence>
<dbReference type="CDD" id="cd01127">
    <property type="entry name" value="TrwB_TraG_TraD_VirD4"/>
    <property type="match status" value="1"/>
</dbReference>
<evidence type="ECO:0000256" key="4">
    <source>
        <dbReference type="ARBA" id="ARBA00023125"/>
    </source>
</evidence>
<dbReference type="Proteomes" id="UP000318711">
    <property type="component" value="Unassembled WGS sequence"/>
</dbReference>
<gene>
    <name evidence="8" type="ORF">CEN88_324</name>
</gene>
<keyword evidence="2 5" id="KW-0547">Nucleotide-binding</keyword>
<dbReference type="InterPro" id="IPR018541">
    <property type="entry name" value="Ftsk_gamma"/>
</dbReference>
<dbReference type="InterPro" id="IPR002543">
    <property type="entry name" value="FtsK_dom"/>
</dbReference>
<dbReference type="InterPro" id="IPR036390">
    <property type="entry name" value="WH_DNA-bd_sf"/>
</dbReference>
<dbReference type="InterPro" id="IPR050206">
    <property type="entry name" value="FtsK/SpoIIIE/SftA"/>
</dbReference>
<evidence type="ECO:0000313" key="9">
    <source>
        <dbReference type="Proteomes" id="UP000318711"/>
    </source>
</evidence>
<dbReference type="GO" id="GO:0003677">
    <property type="term" value="F:DNA binding"/>
    <property type="evidence" value="ECO:0007669"/>
    <property type="project" value="UniProtKB-KW"/>
</dbReference>
<reference evidence="8 9" key="1">
    <citation type="submission" date="2017-07" db="EMBL/GenBank/DDBJ databases">
        <title>Mechanisms for carbon and nitrogen cycling indicate functional differentiation within the Candidate Phyla Radiation.</title>
        <authorList>
            <person name="Danczak R.E."/>
            <person name="Johnston M.D."/>
            <person name="Kenah C."/>
            <person name="Slattery M."/>
            <person name="Wrighton K.C."/>
            <person name="Wilkins M.J."/>
        </authorList>
    </citation>
    <scope>NUCLEOTIDE SEQUENCE [LARGE SCALE GENOMIC DNA]</scope>
    <source>
        <strain evidence="8">Licking1014_2</strain>
    </source>
</reference>
<dbReference type="Pfam" id="PF01580">
    <property type="entry name" value="FtsK_SpoIIIE"/>
    <property type="match status" value="1"/>
</dbReference>
<evidence type="ECO:0000256" key="3">
    <source>
        <dbReference type="ARBA" id="ARBA00022840"/>
    </source>
</evidence>
<keyword evidence="4" id="KW-0238">DNA-binding</keyword>
<dbReference type="AlphaFoldDB" id="A0A554LUG2"/>
<dbReference type="PANTHER" id="PTHR22683:SF41">
    <property type="entry name" value="DNA TRANSLOCASE FTSK"/>
    <property type="match status" value="1"/>
</dbReference>
<dbReference type="InterPro" id="IPR041027">
    <property type="entry name" value="FtsK_alpha"/>
</dbReference>
<dbReference type="SMART" id="SM00382">
    <property type="entry name" value="AAA"/>
    <property type="match status" value="1"/>
</dbReference>
<dbReference type="Gene3D" id="3.30.980.40">
    <property type="match status" value="1"/>
</dbReference>
<evidence type="ECO:0000256" key="5">
    <source>
        <dbReference type="PROSITE-ProRule" id="PRU00289"/>
    </source>
</evidence>
<name>A0A554LUG2_9BACT</name>
<dbReference type="InterPro" id="IPR003593">
    <property type="entry name" value="AAA+_ATPase"/>
</dbReference>
<keyword evidence="3 5" id="KW-0067">ATP-binding</keyword>
<feature type="domain" description="FtsK" evidence="7">
    <location>
        <begin position="116"/>
        <end position="305"/>
    </location>
</feature>
<proteinExistence type="inferred from homology"/>
<dbReference type="PANTHER" id="PTHR22683">
    <property type="entry name" value="SPORULATION PROTEIN RELATED"/>
    <property type="match status" value="1"/>
</dbReference>
<evidence type="ECO:0000259" key="7">
    <source>
        <dbReference type="PROSITE" id="PS50901"/>
    </source>
</evidence>
<feature type="region of interest" description="Disordered" evidence="6">
    <location>
        <begin position="432"/>
        <end position="456"/>
    </location>
</feature>
<dbReference type="EMBL" id="VMGL01000036">
    <property type="protein sequence ID" value="TSC96505.1"/>
    <property type="molecule type" value="Genomic_DNA"/>
</dbReference>
<dbReference type="PROSITE" id="PS50901">
    <property type="entry name" value="FTSK"/>
    <property type="match status" value="1"/>
</dbReference>
<dbReference type="Gene3D" id="3.40.50.300">
    <property type="entry name" value="P-loop containing nucleotide triphosphate hydrolases"/>
    <property type="match status" value="1"/>
</dbReference>
<dbReference type="InterPro" id="IPR036388">
    <property type="entry name" value="WH-like_DNA-bd_sf"/>
</dbReference>